<sequence length="567" mass="62850">MGCLEDDVMIFTSRGLGFRSMGQRNMPCTSQMIDLEMDQQSRGYLHPEPCVVLGGVTNFPQPMQAIVRASGNTSSLDAHQHYDSSMFYGMSHYHGVHHHPAANIDMGLATPSNLYVPYMSTPSSGMPLNHGSSDQLASSSNFGVIGVSADEYGRNSHFMDNIRGSYKRKNTEGIPGSFQYLNATASSSSSVAPLHNRHPDGVAPMDASFSVPQYRGNGTPSIREVESQRSVRNRLVPNAMDPVLAHSHNQFFQGNFIGQPFQPTGSVWLDQQSEGSTSAWTQTPALPYMHGSNLNGASMEAGNMVVQRFPETVSNRSSSTFLHPHHPLHMRHHNYHHPSHPPIQGVRTHNTNVHPQVAAAPYRVPSNYAAHSAMNHSQDSLEMVPRHLGPAPPTGFRIYRSPRDGPMPEATLRQRNLPHLRVLPSDGVAVLEIPEFYEVGNYVDHHRDMRLDIEDMSYEELLALGERIGNVNTGLSEEAVTSRLKTRIYLSTATNINLEEPASVDQEPDSCIICQEDYRDYEKIGTLDCGHEYHAGCLKKWLFVKNVCPVCKSEALATKGKDVQKME</sequence>
<dbReference type="Proteomes" id="UP001164539">
    <property type="component" value="Chromosome 2"/>
</dbReference>
<accession>A0ACC1YT81</accession>
<organism evidence="1 2">
    <name type="scientific">Melia azedarach</name>
    <name type="common">Chinaberry tree</name>
    <dbReference type="NCBI Taxonomy" id="155640"/>
    <lineage>
        <taxon>Eukaryota</taxon>
        <taxon>Viridiplantae</taxon>
        <taxon>Streptophyta</taxon>
        <taxon>Embryophyta</taxon>
        <taxon>Tracheophyta</taxon>
        <taxon>Spermatophyta</taxon>
        <taxon>Magnoliopsida</taxon>
        <taxon>eudicotyledons</taxon>
        <taxon>Gunneridae</taxon>
        <taxon>Pentapetalae</taxon>
        <taxon>rosids</taxon>
        <taxon>malvids</taxon>
        <taxon>Sapindales</taxon>
        <taxon>Meliaceae</taxon>
        <taxon>Melia</taxon>
    </lineage>
</organism>
<comment type="caution">
    <text evidence="1">The sequence shown here is derived from an EMBL/GenBank/DDBJ whole genome shotgun (WGS) entry which is preliminary data.</text>
</comment>
<proteinExistence type="predicted"/>
<evidence type="ECO:0000313" key="1">
    <source>
        <dbReference type="EMBL" id="KAJ4726388.1"/>
    </source>
</evidence>
<evidence type="ECO:0000313" key="2">
    <source>
        <dbReference type="Proteomes" id="UP001164539"/>
    </source>
</evidence>
<dbReference type="EMBL" id="CM051395">
    <property type="protein sequence ID" value="KAJ4726388.1"/>
    <property type="molecule type" value="Genomic_DNA"/>
</dbReference>
<name>A0ACC1YT81_MELAZ</name>
<keyword evidence="2" id="KW-1185">Reference proteome</keyword>
<reference evidence="1 2" key="1">
    <citation type="journal article" date="2023" name="Science">
        <title>Complex scaffold remodeling in plant triterpene biosynthesis.</title>
        <authorList>
            <person name="De La Pena R."/>
            <person name="Hodgson H."/>
            <person name="Liu J.C."/>
            <person name="Stephenson M.J."/>
            <person name="Martin A.C."/>
            <person name="Owen C."/>
            <person name="Harkess A."/>
            <person name="Leebens-Mack J."/>
            <person name="Jimenez L.E."/>
            <person name="Osbourn A."/>
            <person name="Sattely E.S."/>
        </authorList>
    </citation>
    <scope>NUCLEOTIDE SEQUENCE [LARGE SCALE GENOMIC DNA]</scope>
    <source>
        <strain evidence="2">cv. JPN11</strain>
        <tissue evidence="1">Leaf</tissue>
    </source>
</reference>
<gene>
    <name evidence="1" type="ORF">OWV82_005107</name>
</gene>
<protein>
    <submittedName>
        <fullName evidence="1">Ring finger protein</fullName>
    </submittedName>
</protein>